<keyword evidence="3" id="KW-1185">Reference proteome</keyword>
<name>A0A430K741_9FLAO</name>
<feature type="transmembrane region" description="Helical" evidence="1">
    <location>
        <begin position="104"/>
        <end position="123"/>
    </location>
</feature>
<accession>A0A430K741</accession>
<feature type="transmembrane region" description="Helical" evidence="1">
    <location>
        <begin position="7"/>
        <end position="32"/>
    </location>
</feature>
<keyword evidence="1" id="KW-1133">Transmembrane helix</keyword>
<evidence type="ECO:0000313" key="2">
    <source>
        <dbReference type="EMBL" id="RTE54895.1"/>
    </source>
</evidence>
<dbReference type="AlphaFoldDB" id="A0A430K741"/>
<dbReference type="Proteomes" id="UP000267585">
    <property type="component" value="Unassembled WGS sequence"/>
</dbReference>
<feature type="transmembrane region" description="Helical" evidence="1">
    <location>
        <begin position="44"/>
        <end position="64"/>
    </location>
</feature>
<comment type="caution">
    <text evidence="2">The sequence shown here is derived from an EMBL/GenBank/DDBJ whole genome shotgun (WGS) entry which is preliminary data.</text>
</comment>
<protein>
    <submittedName>
        <fullName evidence="2">Uncharacterized protein</fullName>
    </submittedName>
</protein>
<feature type="transmembrane region" description="Helical" evidence="1">
    <location>
        <begin position="71"/>
        <end position="92"/>
    </location>
</feature>
<reference evidence="2 3" key="1">
    <citation type="submission" date="2018-11" db="EMBL/GenBank/DDBJ databases">
        <title>Arenibacter aquaticus sp.nov., a marine bacterium isolated from surface seawater in the South China Sea.</title>
        <authorList>
            <person name="Guo J."/>
            <person name="Sun J."/>
        </authorList>
    </citation>
    <scope>NUCLEOTIDE SEQUENCE [LARGE SCALE GENOMIC DNA]</scope>
    <source>
        <strain evidence="2 3">GUO666</strain>
    </source>
</reference>
<keyword evidence="1" id="KW-0472">Membrane</keyword>
<dbReference type="InterPro" id="IPR046166">
    <property type="entry name" value="DUF6168"/>
</dbReference>
<evidence type="ECO:0000256" key="1">
    <source>
        <dbReference type="SAM" id="Phobius"/>
    </source>
</evidence>
<proteinExistence type="predicted"/>
<organism evidence="2 3">
    <name type="scientific">Arenibacter aquaticus</name>
    <dbReference type="NCBI Taxonomy" id="2489054"/>
    <lineage>
        <taxon>Bacteria</taxon>
        <taxon>Pseudomonadati</taxon>
        <taxon>Bacteroidota</taxon>
        <taxon>Flavobacteriia</taxon>
        <taxon>Flavobacteriales</taxon>
        <taxon>Flavobacteriaceae</taxon>
        <taxon>Arenibacter</taxon>
    </lineage>
</organism>
<gene>
    <name evidence="2" type="ORF">EHW67_06955</name>
</gene>
<keyword evidence="1" id="KW-0812">Transmembrane</keyword>
<sequence>MSKYNFLFSFYFSLGLVCLLVFGVHILVLYLLGLPLFGYMMVQAYLLNVFLAIVIFSFLFLFRVKWKDQIGFLFLGGSMLKFVFFFIFFYPVYKSDGQMETMEFISFFIPYLVCLLLETLFTAKMLNSKS</sequence>
<evidence type="ECO:0000313" key="3">
    <source>
        <dbReference type="Proteomes" id="UP000267585"/>
    </source>
</evidence>
<dbReference type="Pfam" id="PF19665">
    <property type="entry name" value="DUF6168"/>
    <property type="match status" value="1"/>
</dbReference>
<dbReference type="RefSeq" id="WP_126161627.1">
    <property type="nucleotide sequence ID" value="NZ_RQPJ01000002.1"/>
</dbReference>
<dbReference type="EMBL" id="RQPJ01000002">
    <property type="protein sequence ID" value="RTE54895.1"/>
    <property type="molecule type" value="Genomic_DNA"/>
</dbReference>